<proteinExistence type="predicted"/>
<dbReference type="RefSeq" id="WP_379811113.1">
    <property type="nucleotide sequence ID" value="NZ_JBHUPC010000012.1"/>
</dbReference>
<evidence type="ECO:0000313" key="2">
    <source>
        <dbReference type="Proteomes" id="UP001597534"/>
    </source>
</evidence>
<name>A0ABW5YKH9_9FLAO</name>
<reference evidence="2" key="1">
    <citation type="journal article" date="2019" name="Int. J. Syst. Evol. Microbiol.">
        <title>The Global Catalogue of Microorganisms (GCM) 10K type strain sequencing project: providing services to taxonomists for standard genome sequencing and annotation.</title>
        <authorList>
            <consortium name="The Broad Institute Genomics Platform"/>
            <consortium name="The Broad Institute Genome Sequencing Center for Infectious Disease"/>
            <person name="Wu L."/>
            <person name="Ma J."/>
        </authorList>
    </citation>
    <scope>NUCLEOTIDE SEQUENCE [LARGE SCALE GENOMIC DNA]</scope>
    <source>
        <strain evidence="2">KCTC 22671</strain>
    </source>
</reference>
<keyword evidence="2" id="KW-1185">Reference proteome</keyword>
<gene>
    <name evidence="1" type="ORF">ACFS5J_05800</name>
</gene>
<protein>
    <submittedName>
        <fullName evidence="1">Uncharacterized protein</fullName>
    </submittedName>
</protein>
<evidence type="ECO:0000313" key="1">
    <source>
        <dbReference type="EMBL" id="MFD2891528.1"/>
    </source>
</evidence>
<organism evidence="1 2">
    <name type="scientific">Flavobacterium chuncheonense</name>
    <dbReference type="NCBI Taxonomy" id="2026653"/>
    <lineage>
        <taxon>Bacteria</taxon>
        <taxon>Pseudomonadati</taxon>
        <taxon>Bacteroidota</taxon>
        <taxon>Flavobacteriia</taxon>
        <taxon>Flavobacteriales</taxon>
        <taxon>Flavobacteriaceae</taxon>
        <taxon>Flavobacterium</taxon>
    </lineage>
</organism>
<dbReference type="Proteomes" id="UP001597534">
    <property type="component" value="Unassembled WGS sequence"/>
</dbReference>
<dbReference type="EMBL" id="JBHUPC010000012">
    <property type="protein sequence ID" value="MFD2891528.1"/>
    <property type="molecule type" value="Genomic_DNA"/>
</dbReference>
<accession>A0ABW5YKH9</accession>
<sequence length="145" mass="17233">MEIKLKYGIDKLLFGMKQKDVEALYGKPNAQYEDEEDNIVYVYNEHKMRLTFYDEEEMRLGYITSTNPNLELFGTTIIGKPWVEVKALLQDNKLTKFDTEVVDGTENYFFEENWLFVNVDYTEVFKIEIGAIFTDDDEFDWKFKA</sequence>
<comment type="caution">
    <text evidence="1">The sequence shown here is derived from an EMBL/GenBank/DDBJ whole genome shotgun (WGS) entry which is preliminary data.</text>
</comment>